<name>X1DVK2_9ZZZZ</name>
<sequence>WWEYYDGGAGDSTGFSPFWFIAILGSDSTLDTMSVKWNADEIEMELLATAGQAATTQLQDVYLRNVRIK</sequence>
<accession>X1DVK2</accession>
<gene>
    <name evidence="1" type="ORF">S01H4_51557</name>
</gene>
<feature type="non-terminal residue" evidence="1">
    <location>
        <position position="1"/>
    </location>
</feature>
<dbReference type="AlphaFoldDB" id="X1DVK2"/>
<protein>
    <submittedName>
        <fullName evidence="1">Uncharacterized protein</fullName>
    </submittedName>
</protein>
<evidence type="ECO:0000313" key="1">
    <source>
        <dbReference type="EMBL" id="GAH00418.1"/>
    </source>
</evidence>
<organism evidence="1">
    <name type="scientific">marine sediment metagenome</name>
    <dbReference type="NCBI Taxonomy" id="412755"/>
    <lineage>
        <taxon>unclassified sequences</taxon>
        <taxon>metagenomes</taxon>
        <taxon>ecological metagenomes</taxon>
    </lineage>
</organism>
<proteinExistence type="predicted"/>
<dbReference type="EMBL" id="BART01029370">
    <property type="protein sequence ID" value="GAH00418.1"/>
    <property type="molecule type" value="Genomic_DNA"/>
</dbReference>
<comment type="caution">
    <text evidence="1">The sequence shown here is derived from an EMBL/GenBank/DDBJ whole genome shotgun (WGS) entry which is preliminary data.</text>
</comment>
<reference evidence="1" key="1">
    <citation type="journal article" date="2014" name="Front. Microbiol.">
        <title>High frequency of phylogenetically diverse reductive dehalogenase-homologous genes in deep subseafloor sedimentary metagenomes.</title>
        <authorList>
            <person name="Kawai M."/>
            <person name="Futagami T."/>
            <person name="Toyoda A."/>
            <person name="Takaki Y."/>
            <person name="Nishi S."/>
            <person name="Hori S."/>
            <person name="Arai W."/>
            <person name="Tsubouchi T."/>
            <person name="Morono Y."/>
            <person name="Uchiyama I."/>
            <person name="Ito T."/>
            <person name="Fujiyama A."/>
            <person name="Inagaki F."/>
            <person name="Takami H."/>
        </authorList>
    </citation>
    <scope>NUCLEOTIDE SEQUENCE</scope>
    <source>
        <strain evidence="1">Expedition CK06-06</strain>
    </source>
</reference>